<reference evidence="2" key="2">
    <citation type="submission" date="2015-07" db="EMBL/GenBank/DDBJ databases">
        <title>MeaNS - Measles Nucleotide Surveillance Program.</title>
        <authorList>
            <person name="Tran T."/>
            <person name="Druce J."/>
        </authorList>
    </citation>
    <scope>NUCLEOTIDE SEQUENCE</scope>
    <source>
        <strain evidence="2">DSM 9887</strain>
    </source>
</reference>
<evidence type="ECO:0000313" key="4">
    <source>
        <dbReference type="Proteomes" id="UP000319578"/>
    </source>
</evidence>
<protein>
    <submittedName>
        <fullName evidence="2">Uncharacterized protein</fullName>
    </submittedName>
</protein>
<keyword evidence="4" id="KW-1185">Reference proteome</keyword>
<gene>
    <name evidence="2" type="ORF">ADS79_29325</name>
    <name evidence="1" type="ORF">BRE01_24090</name>
</gene>
<name>A0A0K9YP31_9BACL</name>
<proteinExistence type="predicted"/>
<sequence length="67" mass="7336">MIQAMIVVRSSLSSGHYENTVTWAHSMGVELQAGGLEHLMDASFATEKSLAVLTRSKTLQNQVLLTF</sequence>
<dbReference type="Proteomes" id="UP000036834">
    <property type="component" value="Unassembled WGS sequence"/>
</dbReference>
<evidence type="ECO:0000313" key="3">
    <source>
        <dbReference type="Proteomes" id="UP000036834"/>
    </source>
</evidence>
<reference evidence="3" key="1">
    <citation type="submission" date="2015-07" db="EMBL/GenBank/DDBJ databases">
        <title>Genome sequencing project for genomic taxonomy and phylogenomics of Bacillus-like bacteria.</title>
        <authorList>
            <person name="Liu B."/>
            <person name="Wang J."/>
            <person name="Zhu Y."/>
            <person name="Liu G."/>
            <person name="Chen Q."/>
            <person name="Chen Z."/>
            <person name="Lan J."/>
            <person name="Che J."/>
            <person name="Ge C."/>
            <person name="Shi H."/>
            <person name="Pan Z."/>
            <person name="Liu X."/>
        </authorList>
    </citation>
    <scope>NUCLEOTIDE SEQUENCE [LARGE SCALE GENOMIC DNA]</scope>
    <source>
        <strain evidence="3">DSM 9887</strain>
    </source>
</reference>
<accession>A0A0K9YP31</accession>
<evidence type="ECO:0000313" key="2">
    <source>
        <dbReference type="EMBL" id="KNB69935.1"/>
    </source>
</evidence>
<dbReference type="EMBL" id="BJON01000009">
    <property type="protein sequence ID" value="GED68707.1"/>
    <property type="molecule type" value="Genomic_DNA"/>
</dbReference>
<reference evidence="1 4" key="3">
    <citation type="submission" date="2019-06" db="EMBL/GenBank/DDBJ databases">
        <title>Whole genome shotgun sequence of Brevibacillus reuszeri NBRC 15719.</title>
        <authorList>
            <person name="Hosoyama A."/>
            <person name="Uohara A."/>
            <person name="Ohji S."/>
            <person name="Ichikawa N."/>
        </authorList>
    </citation>
    <scope>NUCLEOTIDE SEQUENCE [LARGE SCALE GENOMIC DNA]</scope>
    <source>
        <strain evidence="1 4">NBRC 15719</strain>
    </source>
</reference>
<dbReference type="STRING" id="54915.ADS79_29325"/>
<organism evidence="2 3">
    <name type="scientific">Brevibacillus reuszeri</name>
    <dbReference type="NCBI Taxonomy" id="54915"/>
    <lineage>
        <taxon>Bacteria</taxon>
        <taxon>Bacillati</taxon>
        <taxon>Bacillota</taxon>
        <taxon>Bacilli</taxon>
        <taxon>Bacillales</taxon>
        <taxon>Paenibacillaceae</taxon>
        <taxon>Brevibacillus</taxon>
    </lineage>
</organism>
<evidence type="ECO:0000313" key="1">
    <source>
        <dbReference type="EMBL" id="GED68707.1"/>
    </source>
</evidence>
<dbReference type="EMBL" id="LGIQ01000011">
    <property type="protein sequence ID" value="KNB69935.1"/>
    <property type="molecule type" value="Genomic_DNA"/>
</dbReference>
<comment type="caution">
    <text evidence="2">The sequence shown here is derived from an EMBL/GenBank/DDBJ whole genome shotgun (WGS) entry which is preliminary data.</text>
</comment>
<dbReference type="AlphaFoldDB" id="A0A0K9YP31"/>
<dbReference type="PATRIC" id="fig|54915.3.peg.5080"/>
<dbReference type="Proteomes" id="UP000319578">
    <property type="component" value="Unassembled WGS sequence"/>
</dbReference>
<dbReference type="RefSeq" id="WP_049741973.1">
    <property type="nucleotide sequence ID" value="NZ_BJON01000009.1"/>
</dbReference>